<keyword evidence="2" id="KW-1185">Reference proteome</keyword>
<dbReference type="Proteomes" id="UP000252519">
    <property type="component" value="Unassembled WGS sequence"/>
</dbReference>
<evidence type="ECO:0000313" key="2">
    <source>
        <dbReference type="Proteomes" id="UP000252519"/>
    </source>
</evidence>
<name>A0A368F4N5_ANCCA</name>
<dbReference type="AlphaFoldDB" id="A0A368F4N5"/>
<proteinExistence type="predicted"/>
<protein>
    <submittedName>
        <fullName evidence="1">Uncharacterized protein</fullName>
    </submittedName>
</protein>
<reference evidence="1 2" key="1">
    <citation type="submission" date="2014-10" db="EMBL/GenBank/DDBJ databases">
        <title>Draft genome of the hookworm Ancylostoma caninum.</title>
        <authorList>
            <person name="Mitreva M."/>
        </authorList>
    </citation>
    <scope>NUCLEOTIDE SEQUENCE [LARGE SCALE GENOMIC DNA]</scope>
    <source>
        <strain evidence="1 2">Baltimore</strain>
    </source>
</reference>
<accession>A0A368F4N5</accession>
<evidence type="ECO:0000313" key="1">
    <source>
        <dbReference type="EMBL" id="RCN27056.1"/>
    </source>
</evidence>
<gene>
    <name evidence="1" type="ORF">ANCCAN_27210</name>
</gene>
<comment type="caution">
    <text evidence="1">The sequence shown here is derived from an EMBL/GenBank/DDBJ whole genome shotgun (WGS) entry which is preliminary data.</text>
</comment>
<sequence length="31" mass="3487">MACKLMTSIAASQWISKHMEDLFLGDVLLFS</sequence>
<dbReference type="EMBL" id="JOJR01005117">
    <property type="protein sequence ID" value="RCN27056.1"/>
    <property type="molecule type" value="Genomic_DNA"/>
</dbReference>
<organism evidence="1 2">
    <name type="scientific">Ancylostoma caninum</name>
    <name type="common">Dog hookworm</name>
    <dbReference type="NCBI Taxonomy" id="29170"/>
    <lineage>
        <taxon>Eukaryota</taxon>
        <taxon>Metazoa</taxon>
        <taxon>Ecdysozoa</taxon>
        <taxon>Nematoda</taxon>
        <taxon>Chromadorea</taxon>
        <taxon>Rhabditida</taxon>
        <taxon>Rhabditina</taxon>
        <taxon>Rhabditomorpha</taxon>
        <taxon>Strongyloidea</taxon>
        <taxon>Ancylostomatidae</taxon>
        <taxon>Ancylostomatinae</taxon>
        <taxon>Ancylostoma</taxon>
    </lineage>
</organism>